<evidence type="ECO:0000256" key="1">
    <source>
        <dbReference type="ARBA" id="ARBA00022573"/>
    </source>
</evidence>
<comment type="caution">
    <text evidence="7">The sequence shown here is derived from an EMBL/GenBank/DDBJ whole genome shotgun (WGS) entry which is preliminary data.</text>
</comment>
<dbReference type="SUPFAM" id="SSF53335">
    <property type="entry name" value="S-adenosyl-L-methionine-dependent methyltransferases"/>
    <property type="match status" value="1"/>
</dbReference>
<dbReference type="NCBIfam" id="NF001556">
    <property type="entry name" value="PRK00377.1"/>
    <property type="match status" value="1"/>
</dbReference>
<dbReference type="EMBL" id="WGGD01000005">
    <property type="protein sequence ID" value="MUN28408.1"/>
    <property type="molecule type" value="Genomic_DNA"/>
</dbReference>
<dbReference type="RefSeq" id="WP_156016230.1">
    <property type="nucleotide sequence ID" value="NZ_WGGD01000005.1"/>
</dbReference>
<sequence>MRERSLQRWAFETPGIPDSLFVRDEEVPMTKEEVRAMVISKLRLREGQDVLDVGCGTGSVTVEMALVTGYAVGIDENEKAIELTKTNADNFKVNIKLIQGHAPDVMRDLDKFDRIFIGGGSDMLESILEESMMHLKEGGRIVLDAIQLETATRAISIMSTKMDVEVTQITISKGMRTKTGTAMLARNPVFIISGELK</sequence>
<organism evidence="7 8">
    <name type="scientific">Sulfuracidifex metallicus DSM 6482 = JCM 9184</name>
    <dbReference type="NCBI Taxonomy" id="523847"/>
    <lineage>
        <taxon>Archaea</taxon>
        <taxon>Thermoproteota</taxon>
        <taxon>Thermoprotei</taxon>
        <taxon>Sulfolobales</taxon>
        <taxon>Sulfolobaceae</taxon>
        <taxon>Sulfuracidifex</taxon>
    </lineage>
</organism>
<feature type="binding site" evidence="5">
    <location>
        <begin position="54"/>
        <end position="58"/>
    </location>
    <ligand>
        <name>S-adenosyl-L-methionine</name>
        <dbReference type="ChEBI" id="CHEBI:59789"/>
    </ligand>
</feature>
<comment type="function">
    <text evidence="5">Catalyzes the methylation of C-15 in cobalt-precorrin-6B followed by the decarboxylation of C-12 to form cobalt-precorrin-7.</text>
</comment>
<feature type="binding site" evidence="5">
    <location>
        <position position="102"/>
    </location>
    <ligand>
        <name>S-adenosyl-L-methionine</name>
        <dbReference type="ChEBI" id="CHEBI:59789"/>
    </ligand>
</feature>
<reference evidence="7 8" key="1">
    <citation type="submission" date="2019-10" db="EMBL/GenBank/DDBJ databases">
        <title>Sequencing and Assembly of Multiple Reported Metal-Biooxidizing Members of the Extremely Thermoacidophilic Archaeal Family Sulfolobaceae.</title>
        <authorList>
            <person name="Counts J.A."/>
            <person name="Kelly R.M."/>
        </authorList>
    </citation>
    <scope>NUCLEOTIDE SEQUENCE [LARGE SCALE GENOMIC DNA]</scope>
    <source>
        <strain evidence="7 8">DSM 6482</strain>
    </source>
</reference>
<dbReference type="InterPro" id="IPR025714">
    <property type="entry name" value="Methyltranfer_dom"/>
</dbReference>
<proteinExistence type="inferred from homology"/>
<accession>A0A6A9QL41</accession>
<dbReference type="InterPro" id="IPR050714">
    <property type="entry name" value="Cobalamin_biosynth_MTase"/>
</dbReference>
<dbReference type="PANTHER" id="PTHR43182">
    <property type="entry name" value="COBALT-PRECORRIN-6B C(15)-METHYLTRANSFERASE (DECARBOXYLATING)"/>
    <property type="match status" value="1"/>
</dbReference>
<name>A0A6A9QL41_SULME</name>
<dbReference type="HAMAP" id="MF_00786">
    <property type="entry name" value="CbiT"/>
    <property type="match status" value="1"/>
</dbReference>
<dbReference type="AlphaFoldDB" id="A0A6A9QL41"/>
<comment type="pathway">
    <text evidence="5">Cofactor biosynthesis; adenosylcobalamin biosynthesis; cob(II)yrinate a,c-diamide from sirohydrochlorin (anaerobic route): step 8/10.</text>
</comment>
<dbReference type="EC" id="2.1.1.196" evidence="5"/>
<comment type="similarity">
    <text evidence="5">Belongs to the methyltransferase superfamily. Archaeal-type CbiT family.</text>
</comment>
<feature type="binding site" evidence="5">
    <location>
        <position position="30"/>
    </location>
    <ligand>
        <name>S-adenosyl-L-methionine</name>
        <dbReference type="ChEBI" id="CHEBI:59789"/>
    </ligand>
</feature>
<dbReference type="GO" id="GO:0032259">
    <property type="term" value="P:methylation"/>
    <property type="evidence" value="ECO:0007669"/>
    <property type="project" value="UniProtKB-KW"/>
</dbReference>
<keyword evidence="2 5" id="KW-0489">Methyltransferase</keyword>
<evidence type="ECO:0000259" key="6">
    <source>
        <dbReference type="Pfam" id="PF13847"/>
    </source>
</evidence>
<dbReference type="PANTHER" id="PTHR43182:SF1">
    <property type="entry name" value="COBALT-PRECORRIN-7 C(5)-METHYLTRANSFERASE"/>
    <property type="match status" value="1"/>
</dbReference>
<keyword evidence="3 5" id="KW-0808">Transferase</keyword>
<dbReference type="GO" id="GO:0008276">
    <property type="term" value="F:protein methyltransferase activity"/>
    <property type="evidence" value="ECO:0007669"/>
    <property type="project" value="InterPro"/>
</dbReference>
<keyword evidence="4 5" id="KW-0949">S-adenosyl-L-methionine</keyword>
<dbReference type="UniPathway" id="UPA00148">
    <property type="reaction ID" value="UER00229"/>
</dbReference>
<evidence type="ECO:0000313" key="7">
    <source>
        <dbReference type="EMBL" id="MUN28408.1"/>
    </source>
</evidence>
<dbReference type="Gene3D" id="3.40.50.150">
    <property type="entry name" value="Vaccinia Virus protein VP39"/>
    <property type="match status" value="1"/>
</dbReference>
<dbReference type="InterPro" id="IPR029063">
    <property type="entry name" value="SAM-dependent_MTases_sf"/>
</dbReference>
<dbReference type="InterPro" id="IPR023475">
    <property type="entry name" value="CbiT"/>
</dbReference>
<dbReference type="Proteomes" id="UP000470772">
    <property type="component" value="Unassembled WGS sequence"/>
</dbReference>
<dbReference type="InterPro" id="IPR014008">
    <property type="entry name" value="Cbl_synth_MTase_CbiT"/>
</dbReference>
<keyword evidence="8" id="KW-1185">Reference proteome</keyword>
<protein>
    <recommendedName>
        <fullName evidence="5">Probable cobalt-precorrin-6B C(15)-methyltransferase (decarboxylating)</fullName>
        <ecNumber evidence="5">2.1.1.196</ecNumber>
    </recommendedName>
</protein>
<evidence type="ECO:0000256" key="2">
    <source>
        <dbReference type="ARBA" id="ARBA00022603"/>
    </source>
</evidence>
<dbReference type="NCBIfam" id="TIGR02469">
    <property type="entry name" value="CbiT"/>
    <property type="match status" value="1"/>
</dbReference>
<keyword evidence="1 5" id="KW-0169">Cobalamin biosynthesis</keyword>
<gene>
    <name evidence="5 7" type="primary">cbiT</name>
    <name evidence="7" type="ORF">GC250_02755</name>
</gene>
<dbReference type="GO" id="GO:0019251">
    <property type="term" value="P:anaerobic cobalamin biosynthetic process"/>
    <property type="evidence" value="ECO:0007669"/>
    <property type="project" value="UniProtKB-UniRule"/>
</dbReference>
<evidence type="ECO:0000256" key="3">
    <source>
        <dbReference type="ARBA" id="ARBA00022679"/>
    </source>
</evidence>
<evidence type="ECO:0000313" key="8">
    <source>
        <dbReference type="Proteomes" id="UP000470772"/>
    </source>
</evidence>
<comment type="catalytic activity">
    <reaction evidence="5">
        <text>Co-precorrin-6B + S-adenosyl-L-methionine = Co-precorrin-7 + S-adenosyl-L-homocysteine + CO2</text>
        <dbReference type="Rhea" id="RHEA:36067"/>
        <dbReference type="ChEBI" id="CHEBI:16526"/>
        <dbReference type="ChEBI" id="CHEBI:57856"/>
        <dbReference type="ChEBI" id="CHEBI:59789"/>
        <dbReference type="ChEBI" id="CHEBI:70791"/>
        <dbReference type="ChEBI" id="CHEBI:72780"/>
        <dbReference type="EC" id="2.1.1.196"/>
    </reaction>
</comment>
<feature type="domain" description="Methyltransferase" evidence="6">
    <location>
        <begin position="46"/>
        <end position="152"/>
    </location>
</feature>
<feature type="binding site" evidence="5">
    <location>
        <position position="75"/>
    </location>
    <ligand>
        <name>S-adenosyl-L-methionine</name>
        <dbReference type="ChEBI" id="CHEBI:59789"/>
    </ligand>
</feature>
<dbReference type="Pfam" id="PF13847">
    <property type="entry name" value="Methyltransf_31"/>
    <property type="match status" value="1"/>
</dbReference>
<evidence type="ECO:0000256" key="5">
    <source>
        <dbReference type="HAMAP-Rule" id="MF_00786"/>
    </source>
</evidence>
<evidence type="ECO:0000256" key="4">
    <source>
        <dbReference type="ARBA" id="ARBA00022691"/>
    </source>
</evidence>
<dbReference type="CDD" id="cd02440">
    <property type="entry name" value="AdoMet_MTases"/>
    <property type="match status" value="1"/>
</dbReference>